<sequence length="131" mass="15707">MVPITKMFKIKFYKKLRDFKVTAPTWEVSIVKNQRSALYSIWRSSCTHPLIRIQWPRSKSYRSRRRRTTMDPRLSSSSSIIYSFLSSSDFYVSSSSKFLQFDFYEIKFHSSFHQSYHARLNQRIHANISAY</sequence>
<evidence type="ECO:0000313" key="1">
    <source>
        <dbReference type="EMBL" id="CBI38330.3"/>
    </source>
</evidence>
<organism evidence="1 2">
    <name type="scientific">Vitis vinifera</name>
    <name type="common">Grape</name>
    <dbReference type="NCBI Taxonomy" id="29760"/>
    <lineage>
        <taxon>Eukaryota</taxon>
        <taxon>Viridiplantae</taxon>
        <taxon>Streptophyta</taxon>
        <taxon>Embryophyta</taxon>
        <taxon>Tracheophyta</taxon>
        <taxon>Spermatophyta</taxon>
        <taxon>Magnoliopsida</taxon>
        <taxon>eudicotyledons</taxon>
        <taxon>Gunneridae</taxon>
        <taxon>Pentapetalae</taxon>
        <taxon>rosids</taxon>
        <taxon>Vitales</taxon>
        <taxon>Vitaceae</taxon>
        <taxon>Viteae</taxon>
        <taxon>Vitis</taxon>
    </lineage>
</organism>
<protein>
    <submittedName>
        <fullName evidence="1">Uncharacterized protein</fullName>
    </submittedName>
</protein>
<dbReference type="PaxDb" id="29760-VIT_00s0375g00050.t01"/>
<name>D7U6G1_VITVI</name>
<dbReference type="Proteomes" id="UP000009183">
    <property type="component" value="Unassembled WGS sequence, unordered"/>
</dbReference>
<dbReference type="EMBL" id="FN596524">
    <property type="protein sequence ID" value="CBI38330.3"/>
    <property type="molecule type" value="Genomic_DNA"/>
</dbReference>
<dbReference type="AlphaFoldDB" id="D7U6G1"/>
<dbReference type="HOGENOM" id="CLU_1931375_0_0_1"/>
<keyword evidence="2" id="KW-1185">Reference proteome</keyword>
<dbReference type="InParanoid" id="D7U6G1"/>
<evidence type="ECO:0000313" key="2">
    <source>
        <dbReference type="Proteomes" id="UP000009183"/>
    </source>
</evidence>
<reference evidence="2" key="1">
    <citation type="journal article" date="2007" name="Nature">
        <title>The grapevine genome sequence suggests ancestral hexaploidization in major angiosperm phyla.</title>
        <authorList>
            <consortium name="The French-Italian Public Consortium for Grapevine Genome Characterization."/>
            <person name="Jaillon O."/>
            <person name="Aury J.-M."/>
            <person name="Noel B."/>
            <person name="Policriti A."/>
            <person name="Clepet C."/>
            <person name="Casagrande A."/>
            <person name="Choisne N."/>
            <person name="Aubourg S."/>
            <person name="Vitulo N."/>
            <person name="Jubin C."/>
            <person name="Vezzi A."/>
            <person name="Legeai F."/>
            <person name="Hugueney P."/>
            <person name="Dasilva C."/>
            <person name="Horner D."/>
            <person name="Mica E."/>
            <person name="Jublot D."/>
            <person name="Poulain J."/>
            <person name="Bruyere C."/>
            <person name="Billault A."/>
            <person name="Segurens B."/>
            <person name="Gouyvenoux M."/>
            <person name="Ugarte E."/>
            <person name="Cattonaro F."/>
            <person name="Anthouard V."/>
            <person name="Vico V."/>
            <person name="Del Fabbro C."/>
            <person name="Alaux M."/>
            <person name="Di Gaspero G."/>
            <person name="Dumas V."/>
            <person name="Felice N."/>
            <person name="Paillard S."/>
            <person name="Juman I."/>
            <person name="Moroldo M."/>
            <person name="Scalabrin S."/>
            <person name="Canaguier A."/>
            <person name="Le Clainche I."/>
            <person name="Malacrida G."/>
            <person name="Durand E."/>
            <person name="Pesole G."/>
            <person name="Laucou V."/>
            <person name="Chatelet P."/>
            <person name="Merdinoglu D."/>
            <person name="Delledonne M."/>
            <person name="Pezzotti M."/>
            <person name="Lecharny A."/>
            <person name="Scarpelli C."/>
            <person name="Artiguenave F."/>
            <person name="Pe M.E."/>
            <person name="Valle G."/>
            <person name="Morgante M."/>
            <person name="Caboche M."/>
            <person name="Adam-Blondon A.-F."/>
            <person name="Weissenbach J."/>
            <person name="Quetier F."/>
            <person name="Wincker P."/>
        </authorList>
    </citation>
    <scope>NUCLEOTIDE SEQUENCE [LARGE SCALE GENOMIC DNA]</scope>
    <source>
        <strain evidence="2">cv. Pinot noir / PN40024</strain>
    </source>
</reference>
<proteinExistence type="predicted"/>
<accession>D7U6G1</accession>
<gene>
    <name evidence="1" type="ORF">VIT_00s0375g00050</name>
</gene>